<dbReference type="EMBL" id="JALXSQ010000031">
    <property type="protein sequence ID" value="MCT2043238.1"/>
    <property type="molecule type" value="Genomic_DNA"/>
</dbReference>
<name>A0ABT2HY46_9MICO</name>
<evidence type="ECO:0000259" key="4">
    <source>
        <dbReference type="Pfam" id="PF00892"/>
    </source>
</evidence>
<feature type="transmembrane region" description="Helical" evidence="3">
    <location>
        <begin position="42"/>
        <end position="62"/>
    </location>
</feature>
<feature type="transmembrane region" description="Helical" evidence="3">
    <location>
        <begin position="282"/>
        <end position="301"/>
    </location>
</feature>
<comment type="caution">
    <text evidence="5">The sequence shown here is derived from an EMBL/GenBank/DDBJ whole genome shotgun (WGS) entry which is preliminary data.</text>
</comment>
<evidence type="ECO:0000313" key="6">
    <source>
        <dbReference type="Proteomes" id="UP001525379"/>
    </source>
</evidence>
<dbReference type="Pfam" id="PF00892">
    <property type="entry name" value="EamA"/>
    <property type="match status" value="2"/>
</dbReference>
<dbReference type="RefSeq" id="WP_260104467.1">
    <property type="nucleotide sequence ID" value="NZ_JALXSQ010000031.1"/>
</dbReference>
<evidence type="ECO:0000256" key="2">
    <source>
        <dbReference type="SAM" id="MobiDB-lite"/>
    </source>
</evidence>
<dbReference type="PANTHER" id="PTHR22911:SF79">
    <property type="entry name" value="MOBA-LIKE NTP TRANSFERASE DOMAIN-CONTAINING PROTEIN"/>
    <property type="match status" value="1"/>
</dbReference>
<evidence type="ECO:0000256" key="1">
    <source>
        <dbReference type="ARBA" id="ARBA00007362"/>
    </source>
</evidence>
<dbReference type="Proteomes" id="UP001525379">
    <property type="component" value="Unassembled WGS sequence"/>
</dbReference>
<comment type="similarity">
    <text evidence="1">Belongs to the EamA transporter family.</text>
</comment>
<evidence type="ECO:0000313" key="5">
    <source>
        <dbReference type="EMBL" id="MCT2043238.1"/>
    </source>
</evidence>
<keyword evidence="3" id="KW-0472">Membrane</keyword>
<sequence length="396" mass="40995">MPQLPTIGRKTGLVIAIFTAICFAGSGPFVKPLLNVGWSPLAAVWMRATGAAVILLPIALIVTRNDLMVFVRRWKWLVGYGLSAIALTQAFYYSAVALMPVSVALLLQYLSPVLLLFIAWARTKHRPATLSLLGAGLSVAGLLLALDLASAGGINPLGVLAGVAAAVCVCGYYLIAEALPDDLPPVALAAGGLTVASLTVGLVGVTGLVPMEFHFGTVDILGGLPWWVSMGVVILFGTVFGYMGGILASKAIGSRLASFLGLLEVLVTMILSALMLSETPSIVQLLGAVLVVGGVVCVRLAPDTVTLEAPLGPVTAPITLPITLPPPSAAAQALALQEVEQQPGTHAITMQTGLIGIVRVDPERISLDHDPEPTTGTITGLIPLPEDVDASRDDES</sequence>
<feature type="transmembrane region" description="Helical" evidence="3">
    <location>
        <begin position="256"/>
        <end position="276"/>
    </location>
</feature>
<feature type="transmembrane region" description="Helical" evidence="3">
    <location>
        <begin position="187"/>
        <end position="209"/>
    </location>
</feature>
<feature type="transmembrane region" description="Helical" evidence="3">
    <location>
        <begin position="12"/>
        <end position="30"/>
    </location>
</feature>
<protein>
    <submittedName>
        <fullName evidence="5">DMT family transporter</fullName>
    </submittedName>
</protein>
<feature type="transmembrane region" description="Helical" evidence="3">
    <location>
        <begin position="74"/>
        <end position="92"/>
    </location>
</feature>
<keyword evidence="3" id="KW-1133">Transmembrane helix</keyword>
<keyword evidence="3" id="KW-0812">Transmembrane</keyword>
<dbReference type="PANTHER" id="PTHR22911">
    <property type="entry name" value="ACYL-MALONYL CONDENSING ENZYME-RELATED"/>
    <property type="match status" value="1"/>
</dbReference>
<feature type="transmembrane region" description="Helical" evidence="3">
    <location>
        <begin position="224"/>
        <end position="244"/>
    </location>
</feature>
<dbReference type="InterPro" id="IPR000620">
    <property type="entry name" value="EamA_dom"/>
</dbReference>
<accession>A0ABT2HY46</accession>
<feature type="transmembrane region" description="Helical" evidence="3">
    <location>
        <begin position="132"/>
        <end position="151"/>
    </location>
</feature>
<proteinExistence type="inferred from homology"/>
<evidence type="ECO:0000256" key="3">
    <source>
        <dbReference type="SAM" id="Phobius"/>
    </source>
</evidence>
<feature type="domain" description="EamA" evidence="4">
    <location>
        <begin position="157"/>
        <end position="298"/>
    </location>
</feature>
<feature type="region of interest" description="Disordered" evidence="2">
    <location>
        <begin position="366"/>
        <end position="396"/>
    </location>
</feature>
<feature type="domain" description="EamA" evidence="4">
    <location>
        <begin position="11"/>
        <end position="145"/>
    </location>
</feature>
<feature type="transmembrane region" description="Helical" evidence="3">
    <location>
        <begin position="98"/>
        <end position="120"/>
    </location>
</feature>
<organism evidence="5 6">
    <name type="scientific">Pseudoclavibacter albus</name>
    <dbReference type="NCBI Taxonomy" id="272241"/>
    <lineage>
        <taxon>Bacteria</taxon>
        <taxon>Bacillati</taxon>
        <taxon>Actinomycetota</taxon>
        <taxon>Actinomycetes</taxon>
        <taxon>Micrococcales</taxon>
        <taxon>Microbacteriaceae</taxon>
        <taxon>Pseudoclavibacter</taxon>
    </lineage>
</organism>
<feature type="transmembrane region" description="Helical" evidence="3">
    <location>
        <begin position="157"/>
        <end position="175"/>
    </location>
</feature>
<dbReference type="InterPro" id="IPR037185">
    <property type="entry name" value="EmrE-like"/>
</dbReference>
<reference evidence="5 6" key="1">
    <citation type="submission" date="2022-04" db="EMBL/GenBank/DDBJ databases">
        <title>Human microbiome associated bacterial genomes.</title>
        <authorList>
            <person name="Sandstrom S."/>
            <person name="Salamzade R."/>
            <person name="Kalan L.R."/>
        </authorList>
    </citation>
    <scope>NUCLEOTIDE SEQUENCE [LARGE SCALE GENOMIC DNA]</scope>
    <source>
        <strain evidence="6">p3-SID1799</strain>
    </source>
</reference>
<keyword evidence="6" id="KW-1185">Reference proteome</keyword>
<dbReference type="SUPFAM" id="SSF103481">
    <property type="entry name" value="Multidrug resistance efflux transporter EmrE"/>
    <property type="match status" value="2"/>
</dbReference>
<gene>
    <name evidence="5" type="ORF">M3D15_07830</name>
</gene>